<evidence type="ECO:0000313" key="4">
    <source>
        <dbReference type="Proteomes" id="UP000285405"/>
    </source>
</evidence>
<dbReference type="PANTHER" id="PTHR11138">
    <property type="entry name" value="METHIONYL-TRNA FORMYLTRANSFERASE"/>
    <property type="match status" value="1"/>
</dbReference>
<dbReference type="OrthoDB" id="10268103at2759"/>
<proteinExistence type="predicted"/>
<dbReference type="CDD" id="cd08646">
    <property type="entry name" value="FMT_core_Met-tRNA-FMT_N"/>
    <property type="match status" value="1"/>
</dbReference>
<comment type="caution">
    <text evidence="3">The sequence shown here is derived from an EMBL/GenBank/DDBJ whole genome shotgun (WGS) entry which is preliminary data.</text>
</comment>
<reference evidence="3 4" key="1">
    <citation type="journal article" date="2018" name="BMC Genomics">
        <title>Comparative genome analyses reveal sequence features reflecting distinct modes of host-adaptation between dicot and monocot powdery mildew.</title>
        <authorList>
            <person name="Wu Y."/>
            <person name="Ma X."/>
            <person name="Pan Z."/>
            <person name="Kale S.D."/>
            <person name="Song Y."/>
            <person name="King H."/>
            <person name="Zhang Q."/>
            <person name="Presley C."/>
            <person name="Deng X."/>
            <person name="Wei C.I."/>
            <person name="Xiao S."/>
        </authorList>
    </citation>
    <scope>NUCLEOTIDE SEQUENCE [LARGE SCALE GENOMIC DNA]</scope>
    <source>
        <strain evidence="3">UCSC1</strain>
    </source>
</reference>
<dbReference type="InterPro" id="IPR041711">
    <property type="entry name" value="Met-tRNA-FMT_N"/>
</dbReference>
<protein>
    <recommendedName>
        <fullName evidence="1">methionyl-tRNA formyltransferase</fullName>
        <ecNumber evidence="1">2.1.2.9</ecNumber>
    </recommendedName>
</protein>
<evidence type="ECO:0000313" key="3">
    <source>
        <dbReference type="EMBL" id="RKF59048.1"/>
    </source>
</evidence>
<name>A0A420HNL7_9PEZI</name>
<sequence length="428" mass="47732">MLRQFSLRLALRYKPKLFAPAITHTLTYSSKASDPLRVLFCGSDEFSVSALRELQKEKITNPSLIKSIDVLCRPGKPIGRGMRKIAEAPIKAAAQNLGLPVHETDTFTGWELPRPGDEDVNLVIAVSFGLFIPPRILKKAKYGGINLHPSILPNFRGPAPLHHTLLSGHGFTGATLQTLDHKRFDHGIVLDQTSPWLGIPDLCTYDELLKIVTPISAAMLVKGLNQRLFLPPLNHVGWVPQSDEKLIHARKITSTDKKMPWRPVDGAKSVVRTYNALGCLWSYAYQAPNNSKRIKIHDISTEIREIDFFPKTHEADTMMKRLGTVIGSHVRFIVVPTSEGKWQAVFYHDDSNDAGSISFLFPIGVDSESGWSSVSVGKITVEGKQTLRAQQVIRQFSQDRERWCLKSTNESRPGSMSYFAAFPLPDSS</sequence>
<dbReference type="PANTHER" id="PTHR11138:SF5">
    <property type="entry name" value="METHIONYL-TRNA FORMYLTRANSFERASE, MITOCHONDRIAL"/>
    <property type="match status" value="1"/>
</dbReference>
<gene>
    <name evidence="3" type="ORF">GcC1_178014</name>
</gene>
<dbReference type="InterPro" id="IPR036477">
    <property type="entry name" value="Formyl_transf_N_sf"/>
</dbReference>
<dbReference type="EMBL" id="MCBR01017865">
    <property type="protein sequence ID" value="RKF59048.1"/>
    <property type="molecule type" value="Genomic_DNA"/>
</dbReference>
<dbReference type="SUPFAM" id="SSF53328">
    <property type="entry name" value="Formyltransferase"/>
    <property type="match status" value="1"/>
</dbReference>
<keyword evidence="3" id="KW-0808">Transferase</keyword>
<dbReference type="EC" id="2.1.2.9" evidence="1"/>
<dbReference type="AlphaFoldDB" id="A0A420HNL7"/>
<accession>A0A420HNL7</accession>
<dbReference type="GO" id="GO:0005739">
    <property type="term" value="C:mitochondrion"/>
    <property type="evidence" value="ECO:0007669"/>
    <property type="project" value="TreeGrafter"/>
</dbReference>
<dbReference type="InterPro" id="IPR002376">
    <property type="entry name" value="Formyl_transf_N"/>
</dbReference>
<evidence type="ECO:0000259" key="2">
    <source>
        <dbReference type="Pfam" id="PF00551"/>
    </source>
</evidence>
<dbReference type="GO" id="GO:0004479">
    <property type="term" value="F:methionyl-tRNA formyltransferase activity"/>
    <property type="evidence" value="ECO:0007669"/>
    <property type="project" value="UniProtKB-EC"/>
</dbReference>
<dbReference type="Gene3D" id="3.40.50.12230">
    <property type="match status" value="1"/>
</dbReference>
<dbReference type="Proteomes" id="UP000285405">
    <property type="component" value="Unassembled WGS sequence"/>
</dbReference>
<dbReference type="Pfam" id="PF00551">
    <property type="entry name" value="Formyl_trans_N"/>
    <property type="match status" value="1"/>
</dbReference>
<feature type="domain" description="Formyl transferase N-terminal" evidence="2">
    <location>
        <begin position="38"/>
        <end position="194"/>
    </location>
</feature>
<evidence type="ECO:0000256" key="1">
    <source>
        <dbReference type="ARBA" id="ARBA00012261"/>
    </source>
</evidence>
<organism evidence="3 4">
    <name type="scientific">Golovinomyces cichoracearum</name>
    <dbReference type="NCBI Taxonomy" id="62708"/>
    <lineage>
        <taxon>Eukaryota</taxon>
        <taxon>Fungi</taxon>
        <taxon>Dikarya</taxon>
        <taxon>Ascomycota</taxon>
        <taxon>Pezizomycotina</taxon>
        <taxon>Leotiomycetes</taxon>
        <taxon>Erysiphales</taxon>
        <taxon>Erysiphaceae</taxon>
        <taxon>Golovinomyces</taxon>
    </lineage>
</organism>